<dbReference type="EMBL" id="LR026963">
    <property type="protein sequence ID" value="VBB69404.1"/>
    <property type="molecule type" value="Genomic_DNA"/>
</dbReference>
<reference evidence="2" key="1">
    <citation type="submission" date="2018-10" db="EMBL/GenBank/DDBJ databases">
        <authorList>
            <person name="Gruber-Vodicka H."/>
            <person name="Jaeckle O."/>
        </authorList>
    </citation>
    <scope>NUCLEOTIDE SEQUENCE</scope>
</reference>
<feature type="transmembrane region" description="Helical" evidence="1">
    <location>
        <begin position="27"/>
        <end position="46"/>
    </location>
</feature>
<keyword evidence="1" id="KW-0472">Membrane</keyword>
<name>A0A484H6Y8_9ZZZZ</name>
<protein>
    <submittedName>
        <fullName evidence="2">Uncharacterized protein</fullName>
    </submittedName>
</protein>
<keyword evidence="1" id="KW-0812">Transmembrane</keyword>
<evidence type="ECO:0000256" key="1">
    <source>
        <dbReference type="SAM" id="Phobius"/>
    </source>
</evidence>
<sequence length="51" mass="5689">MPNCEQTVACKKFYADILLKITHYDSASSMIVLIIQIINLVAVTAAHKVRL</sequence>
<keyword evidence="1" id="KW-1133">Transmembrane helix</keyword>
<proteinExistence type="predicted"/>
<evidence type="ECO:0000313" key="2">
    <source>
        <dbReference type="EMBL" id="VBB69404.1"/>
    </source>
</evidence>
<accession>A0A484H6Y8</accession>
<gene>
    <name evidence="2" type="ORF">RIEGSTA812A_PEG_877</name>
</gene>
<organism evidence="2">
    <name type="scientific">invertebrate metagenome</name>
    <dbReference type="NCBI Taxonomy" id="1711999"/>
    <lineage>
        <taxon>unclassified sequences</taxon>
        <taxon>metagenomes</taxon>
        <taxon>organismal metagenomes</taxon>
    </lineage>
</organism>
<dbReference type="AlphaFoldDB" id="A0A484H6Y8"/>